<sequence length="105" mass="11736">MIPPSLKKSGFSKDGSLKTAAEKAPIHRICITQTSRIVTTAEEKNLKVKVPVHTPTKIVHISTPKTLRGEGFKTWDRLQLRIHNRIIDRHIEPDVHVEVTITGAA</sequence>
<evidence type="ECO:0000259" key="5">
    <source>
        <dbReference type="SMART" id="SM01403"/>
    </source>
</evidence>
<evidence type="ECO:0000256" key="2">
    <source>
        <dbReference type="ARBA" id="ARBA00022980"/>
    </source>
</evidence>
<accession>A0A8S3ZT88</accession>
<evidence type="ECO:0000256" key="3">
    <source>
        <dbReference type="ARBA" id="ARBA00023274"/>
    </source>
</evidence>
<feature type="domain" description="Small ribosomal subunit protein uS10" evidence="5">
    <location>
        <begin position="28"/>
        <end position="100"/>
    </location>
</feature>
<dbReference type="GO" id="GO:0005840">
    <property type="term" value="C:ribosome"/>
    <property type="evidence" value="ECO:0007669"/>
    <property type="project" value="UniProtKB-KW"/>
</dbReference>
<dbReference type="Gene3D" id="3.30.70.600">
    <property type="entry name" value="Ribosomal protein S10 domain"/>
    <property type="match status" value="1"/>
</dbReference>
<evidence type="ECO:0000256" key="4">
    <source>
        <dbReference type="SAM" id="MobiDB-lite"/>
    </source>
</evidence>
<dbReference type="GO" id="GO:1990904">
    <property type="term" value="C:ribonucleoprotein complex"/>
    <property type="evidence" value="ECO:0007669"/>
    <property type="project" value="UniProtKB-KW"/>
</dbReference>
<dbReference type="InterPro" id="IPR001848">
    <property type="entry name" value="Ribosomal_uS10"/>
</dbReference>
<protein>
    <recommendedName>
        <fullName evidence="5">Small ribosomal subunit protein uS10 domain-containing protein</fullName>
    </recommendedName>
</protein>
<dbReference type="PANTHER" id="PTHR11700">
    <property type="entry name" value="30S RIBOSOMAL PROTEIN S10 FAMILY MEMBER"/>
    <property type="match status" value="1"/>
</dbReference>
<dbReference type="InterPro" id="IPR036838">
    <property type="entry name" value="Ribosomal_uS10_dom_sf"/>
</dbReference>
<dbReference type="GO" id="GO:0006412">
    <property type="term" value="P:translation"/>
    <property type="evidence" value="ECO:0007669"/>
    <property type="project" value="InterPro"/>
</dbReference>
<evidence type="ECO:0000313" key="6">
    <source>
        <dbReference type="EMBL" id="CAG5132719.1"/>
    </source>
</evidence>
<gene>
    <name evidence="6" type="ORF">CUNI_LOCUS18277</name>
</gene>
<organism evidence="6 7">
    <name type="scientific">Candidula unifasciata</name>
    <dbReference type="NCBI Taxonomy" id="100452"/>
    <lineage>
        <taxon>Eukaryota</taxon>
        <taxon>Metazoa</taxon>
        <taxon>Spiralia</taxon>
        <taxon>Lophotrochozoa</taxon>
        <taxon>Mollusca</taxon>
        <taxon>Gastropoda</taxon>
        <taxon>Heterobranchia</taxon>
        <taxon>Euthyneura</taxon>
        <taxon>Panpulmonata</taxon>
        <taxon>Eupulmonata</taxon>
        <taxon>Stylommatophora</taxon>
        <taxon>Helicina</taxon>
        <taxon>Helicoidea</taxon>
        <taxon>Geomitridae</taxon>
        <taxon>Candidula</taxon>
    </lineage>
</organism>
<dbReference type="OrthoDB" id="10248551at2759"/>
<evidence type="ECO:0000313" key="7">
    <source>
        <dbReference type="Proteomes" id="UP000678393"/>
    </source>
</evidence>
<dbReference type="AlphaFoldDB" id="A0A8S3ZT88"/>
<evidence type="ECO:0000256" key="1">
    <source>
        <dbReference type="ARBA" id="ARBA00007102"/>
    </source>
</evidence>
<proteinExistence type="inferred from homology"/>
<keyword evidence="3" id="KW-0687">Ribonucleoprotein</keyword>
<feature type="region of interest" description="Disordered" evidence="4">
    <location>
        <begin position="1"/>
        <end position="22"/>
    </location>
</feature>
<dbReference type="SUPFAM" id="SSF54999">
    <property type="entry name" value="Ribosomal protein S10"/>
    <property type="match status" value="1"/>
</dbReference>
<dbReference type="InterPro" id="IPR027486">
    <property type="entry name" value="Ribosomal_uS10_dom"/>
</dbReference>
<dbReference type="Pfam" id="PF00338">
    <property type="entry name" value="Ribosomal_S10"/>
    <property type="match status" value="1"/>
</dbReference>
<name>A0A8S3ZT88_9EUPU</name>
<dbReference type="SMART" id="SM01403">
    <property type="entry name" value="Ribosomal_S10"/>
    <property type="match status" value="1"/>
</dbReference>
<comment type="similarity">
    <text evidence="1">Belongs to the universal ribosomal protein uS10 family.</text>
</comment>
<keyword evidence="2" id="KW-0689">Ribosomal protein</keyword>
<comment type="caution">
    <text evidence="6">The sequence shown here is derived from an EMBL/GenBank/DDBJ whole genome shotgun (WGS) entry which is preliminary data.</text>
</comment>
<keyword evidence="7" id="KW-1185">Reference proteome</keyword>
<dbReference type="EMBL" id="CAJHNH020005591">
    <property type="protein sequence ID" value="CAG5132719.1"/>
    <property type="molecule type" value="Genomic_DNA"/>
</dbReference>
<dbReference type="GO" id="GO:0003735">
    <property type="term" value="F:structural constituent of ribosome"/>
    <property type="evidence" value="ECO:0007669"/>
    <property type="project" value="InterPro"/>
</dbReference>
<dbReference type="Proteomes" id="UP000678393">
    <property type="component" value="Unassembled WGS sequence"/>
</dbReference>
<reference evidence="6" key="1">
    <citation type="submission" date="2021-04" db="EMBL/GenBank/DDBJ databases">
        <authorList>
            <consortium name="Molecular Ecology Group"/>
        </authorList>
    </citation>
    <scope>NUCLEOTIDE SEQUENCE</scope>
</reference>